<evidence type="ECO:0008006" key="4">
    <source>
        <dbReference type="Google" id="ProtNLM"/>
    </source>
</evidence>
<organism evidence="2 3">
    <name type="scientific">Neogemmobacter tilapiae</name>
    <dbReference type="NCBI Taxonomy" id="875041"/>
    <lineage>
        <taxon>Bacteria</taxon>
        <taxon>Pseudomonadati</taxon>
        <taxon>Pseudomonadota</taxon>
        <taxon>Alphaproteobacteria</taxon>
        <taxon>Rhodobacterales</taxon>
        <taxon>Paracoccaceae</taxon>
        <taxon>Neogemmobacter</taxon>
    </lineage>
</organism>
<feature type="signal peptide" evidence="1">
    <location>
        <begin position="1"/>
        <end position="19"/>
    </location>
</feature>
<accession>A0A918TJY2</accession>
<proteinExistence type="predicted"/>
<feature type="chain" id="PRO_5037666096" description="DUF3551 domain-containing protein" evidence="1">
    <location>
        <begin position="20"/>
        <end position="87"/>
    </location>
</feature>
<dbReference type="Proteomes" id="UP000638981">
    <property type="component" value="Unassembled WGS sequence"/>
</dbReference>
<protein>
    <recommendedName>
        <fullName evidence="4">DUF3551 domain-containing protein</fullName>
    </recommendedName>
</protein>
<name>A0A918TJY2_9RHOB</name>
<reference evidence="2" key="1">
    <citation type="journal article" date="2014" name="Int. J. Syst. Evol. Microbiol.">
        <title>Complete genome sequence of Corynebacterium casei LMG S-19264T (=DSM 44701T), isolated from a smear-ripened cheese.</title>
        <authorList>
            <consortium name="US DOE Joint Genome Institute (JGI-PGF)"/>
            <person name="Walter F."/>
            <person name="Albersmeier A."/>
            <person name="Kalinowski J."/>
            <person name="Ruckert C."/>
        </authorList>
    </citation>
    <scope>NUCLEOTIDE SEQUENCE</scope>
    <source>
        <strain evidence="2">KCTC 23310</strain>
    </source>
</reference>
<evidence type="ECO:0000313" key="2">
    <source>
        <dbReference type="EMBL" id="GHC48300.1"/>
    </source>
</evidence>
<keyword evidence="1" id="KW-0732">Signal</keyword>
<reference evidence="2" key="2">
    <citation type="submission" date="2020-09" db="EMBL/GenBank/DDBJ databases">
        <authorList>
            <person name="Sun Q."/>
            <person name="Kim S."/>
        </authorList>
    </citation>
    <scope>NUCLEOTIDE SEQUENCE</scope>
    <source>
        <strain evidence="2">KCTC 23310</strain>
    </source>
</reference>
<keyword evidence="3" id="KW-1185">Reference proteome</keyword>
<comment type="caution">
    <text evidence="2">The sequence shown here is derived from an EMBL/GenBank/DDBJ whole genome shotgun (WGS) entry which is preliminary data.</text>
</comment>
<sequence length="87" mass="9552">MRLIAAIFALSSLAPSAKAEVNFLQDKEARADIALLQSCYEAAESWDQARGCINLTFDSCVKSFKKRHPIPTKVPATSANWDFGCIC</sequence>
<dbReference type="AlphaFoldDB" id="A0A918TJY2"/>
<gene>
    <name evidence="2" type="ORF">GCM10007315_07870</name>
</gene>
<dbReference type="EMBL" id="BMYJ01000002">
    <property type="protein sequence ID" value="GHC48300.1"/>
    <property type="molecule type" value="Genomic_DNA"/>
</dbReference>
<evidence type="ECO:0000256" key="1">
    <source>
        <dbReference type="SAM" id="SignalP"/>
    </source>
</evidence>
<evidence type="ECO:0000313" key="3">
    <source>
        <dbReference type="Proteomes" id="UP000638981"/>
    </source>
</evidence>